<proteinExistence type="inferred from homology"/>
<evidence type="ECO:0000256" key="6">
    <source>
        <dbReference type="ARBA" id="ARBA00023141"/>
    </source>
</evidence>
<evidence type="ECO:0000256" key="8">
    <source>
        <dbReference type="ARBA" id="ARBA00049047"/>
    </source>
</evidence>
<evidence type="ECO:0000313" key="12">
    <source>
        <dbReference type="Proteomes" id="UP000235015"/>
    </source>
</evidence>
<feature type="active site" description="Proton acceptor" evidence="9">
    <location>
        <position position="49"/>
    </location>
</feature>
<evidence type="ECO:0000256" key="5">
    <source>
        <dbReference type="ARBA" id="ARBA00022822"/>
    </source>
</evidence>
<dbReference type="FunFam" id="3.20.20.70:FF:000037">
    <property type="entry name" value="Tryptophan synthase alpha chain"/>
    <property type="match status" value="1"/>
</dbReference>
<dbReference type="SUPFAM" id="SSF51366">
    <property type="entry name" value="Ribulose-phoshate binding barrel"/>
    <property type="match status" value="1"/>
</dbReference>
<gene>
    <name evidence="9" type="primary">trpA</name>
    <name evidence="11" type="ORF">C0630_01050</name>
</gene>
<dbReference type="InterPro" id="IPR013785">
    <property type="entry name" value="Aldolase_TIM"/>
</dbReference>
<dbReference type="Gene3D" id="3.20.20.70">
    <property type="entry name" value="Aldolase class I"/>
    <property type="match status" value="1"/>
</dbReference>
<dbReference type="RefSeq" id="WP_029132630.1">
    <property type="nucleotide sequence ID" value="NZ_CBDUFW010000049.1"/>
</dbReference>
<evidence type="ECO:0000256" key="9">
    <source>
        <dbReference type="HAMAP-Rule" id="MF_00131"/>
    </source>
</evidence>
<evidence type="ECO:0000256" key="1">
    <source>
        <dbReference type="ARBA" id="ARBA00003365"/>
    </source>
</evidence>
<evidence type="ECO:0000256" key="4">
    <source>
        <dbReference type="ARBA" id="ARBA00022605"/>
    </source>
</evidence>
<dbReference type="Proteomes" id="UP000235015">
    <property type="component" value="Unassembled WGS sequence"/>
</dbReference>
<dbReference type="UniPathway" id="UPA00035">
    <property type="reaction ID" value="UER00044"/>
</dbReference>
<dbReference type="InterPro" id="IPR018204">
    <property type="entry name" value="Trp_synthase_alpha_AS"/>
</dbReference>
<dbReference type="GO" id="GO:0004834">
    <property type="term" value="F:tryptophan synthase activity"/>
    <property type="evidence" value="ECO:0007669"/>
    <property type="project" value="UniProtKB-UniRule"/>
</dbReference>
<dbReference type="EMBL" id="PKUN01000001">
    <property type="protein sequence ID" value="PLX63521.1"/>
    <property type="molecule type" value="Genomic_DNA"/>
</dbReference>
<dbReference type="InterPro" id="IPR002028">
    <property type="entry name" value="Trp_synthase_suA"/>
</dbReference>
<feature type="active site" description="Proton acceptor" evidence="9">
    <location>
        <position position="60"/>
    </location>
</feature>
<evidence type="ECO:0000256" key="2">
    <source>
        <dbReference type="ARBA" id="ARBA00004733"/>
    </source>
</evidence>
<reference evidence="11 12" key="1">
    <citation type="submission" date="2017-11" db="EMBL/GenBank/DDBJ databases">
        <title>Genome-resolved metagenomics identifies genetic mobility, metabolic interactions, and unexpected diversity in perchlorate-reducing communities.</title>
        <authorList>
            <person name="Barnum T.P."/>
            <person name="Figueroa I.A."/>
            <person name="Carlstrom C.I."/>
            <person name="Lucas L.N."/>
            <person name="Engelbrektson A.L."/>
            <person name="Coates J.D."/>
        </authorList>
    </citation>
    <scope>NUCLEOTIDE SEQUENCE [LARGE SCALE GENOMIC DNA]</scope>
    <source>
        <strain evidence="11">BM301</strain>
    </source>
</reference>
<keyword evidence="4 9" id="KW-0028">Amino-acid biosynthesis</keyword>
<dbReference type="HAMAP" id="MF_00131">
    <property type="entry name" value="Trp_synth_alpha"/>
    <property type="match status" value="1"/>
</dbReference>
<dbReference type="AlphaFoldDB" id="A0A2N6D1E7"/>
<evidence type="ECO:0000256" key="7">
    <source>
        <dbReference type="ARBA" id="ARBA00023239"/>
    </source>
</evidence>
<dbReference type="PANTHER" id="PTHR43406">
    <property type="entry name" value="TRYPTOPHAN SYNTHASE, ALPHA CHAIN"/>
    <property type="match status" value="1"/>
</dbReference>
<dbReference type="NCBIfam" id="TIGR00262">
    <property type="entry name" value="trpA"/>
    <property type="match status" value="1"/>
</dbReference>
<protein>
    <recommendedName>
        <fullName evidence="9">Tryptophan synthase alpha chain</fullName>
        <ecNumber evidence="9">4.2.1.20</ecNumber>
    </recommendedName>
</protein>
<comment type="pathway">
    <text evidence="2 9">Amino-acid biosynthesis; L-tryptophan biosynthesis; L-tryptophan from chorismate: step 5/5.</text>
</comment>
<comment type="similarity">
    <text evidence="9 10">Belongs to the TrpA family.</text>
</comment>
<dbReference type="EC" id="4.2.1.20" evidence="9"/>
<dbReference type="STRING" id="1111735.GCA_000428045_03332"/>
<dbReference type="Pfam" id="PF00290">
    <property type="entry name" value="Trp_syntA"/>
    <property type="match status" value="1"/>
</dbReference>
<keyword evidence="5 9" id="KW-0822">Tryptophan biosynthesis</keyword>
<dbReference type="GO" id="GO:0005829">
    <property type="term" value="C:cytosol"/>
    <property type="evidence" value="ECO:0007669"/>
    <property type="project" value="TreeGrafter"/>
</dbReference>
<comment type="function">
    <text evidence="1 9">The alpha subunit is responsible for the aldol cleavage of indoleglycerol phosphate to indole and glyceraldehyde 3-phosphate.</text>
</comment>
<dbReference type="PANTHER" id="PTHR43406:SF1">
    <property type="entry name" value="TRYPTOPHAN SYNTHASE ALPHA CHAIN, CHLOROPLASTIC"/>
    <property type="match status" value="1"/>
</dbReference>
<evidence type="ECO:0000313" key="11">
    <source>
        <dbReference type="EMBL" id="PLX63521.1"/>
    </source>
</evidence>
<evidence type="ECO:0000256" key="10">
    <source>
        <dbReference type="RuleBase" id="RU003662"/>
    </source>
</evidence>
<dbReference type="CDD" id="cd04724">
    <property type="entry name" value="Tryptophan_synthase_alpha"/>
    <property type="match status" value="1"/>
</dbReference>
<comment type="caution">
    <text evidence="11">The sequence shown here is derived from an EMBL/GenBank/DDBJ whole genome shotgun (WGS) entry which is preliminary data.</text>
</comment>
<dbReference type="PROSITE" id="PS00167">
    <property type="entry name" value="TRP_SYNTHASE_ALPHA"/>
    <property type="match status" value="1"/>
</dbReference>
<accession>A0A2N6D1E7</accession>
<comment type="catalytic activity">
    <reaction evidence="8 9">
        <text>(1S,2R)-1-C-(indol-3-yl)glycerol 3-phosphate + L-serine = D-glyceraldehyde 3-phosphate + L-tryptophan + H2O</text>
        <dbReference type="Rhea" id="RHEA:10532"/>
        <dbReference type="ChEBI" id="CHEBI:15377"/>
        <dbReference type="ChEBI" id="CHEBI:33384"/>
        <dbReference type="ChEBI" id="CHEBI:57912"/>
        <dbReference type="ChEBI" id="CHEBI:58866"/>
        <dbReference type="ChEBI" id="CHEBI:59776"/>
        <dbReference type="EC" id="4.2.1.20"/>
    </reaction>
</comment>
<organism evidence="11 12">
    <name type="scientific">Sedimenticola selenatireducens</name>
    <dbReference type="NCBI Taxonomy" id="191960"/>
    <lineage>
        <taxon>Bacteria</taxon>
        <taxon>Pseudomonadati</taxon>
        <taxon>Pseudomonadota</taxon>
        <taxon>Gammaproteobacteria</taxon>
        <taxon>Chromatiales</taxon>
        <taxon>Sedimenticolaceae</taxon>
        <taxon>Sedimenticola</taxon>
    </lineage>
</organism>
<keyword evidence="6 9" id="KW-0057">Aromatic amino acid biosynthesis</keyword>
<keyword evidence="7 9" id="KW-0456">Lyase</keyword>
<dbReference type="InterPro" id="IPR011060">
    <property type="entry name" value="RibuloseP-bd_barrel"/>
</dbReference>
<sequence>MSRISDRYKQLEERGRVALIPFVTAGDPGPAVTVPLMHAMVEAGADIIELGVPFSDPMADGPVIQRASERALEHGISLRDVLAMVHKFRERDTSTPVVLMGYLNPIEVMGYEVFALAAHEAGVDGVLTVDLPPEEADDLLSSLRPRDIDPIFLMAPTTTEDRMQRICDTASGFVYYVSVKGITGAGHLAIGDVAAKTAQIRKHTRLPVGVGFGIKDAKTAQAVAQVADAVIVGSVLVKRIEELRETPEEIAPAVAMILSSMRHAIDLI</sequence>
<comment type="subunit">
    <text evidence="3 9">Tetramer of two alpha and two beta chains.</text>
</comment>
<evidence type="ECO:0000256" key="3">
    <source>
        <dbReference type="ARBA" id="ARBA00011270"/>
    </source>
</evidence>
<name>A0A2N6D1E7_9GAMM</name>